<dbReference type="PROSITE" id="PS01186">
    <property type="entry name" value="EGF_2"/>
    <property type="match status" value="1"/>
</dbReference>
<proteinExistence type="predicted"/>
<dbReference type="InterPro" id="IPR011050">
    <property type="entry name" value="Pectin_lyase_fold/virulence"/>
</dbReference>
<reference evidence="5 6" key="1">
    <citation type="journal article" date="2018" name="Genome Biol. Evol.">
        <title>Multiple Roots of Fruiting Body Formation in Amoebozoa.</title>
        <authorList>
            <person name="Hillmann F."/>
            <person name="Forbes G."/>
            <person name="Novohradska S."/>
            <person name="Ferling I."/>
            <person name="Riege K."/>
            <person name="Groth M."/>
            <person name="Westermann M."/>
            <person name="Marz M."/>
            <person name="Spaller T."/>
            <person name="Winckler T."/>
            <person name="Schaap P."/>
            <person name="Glockner G."/>
        </authorList>
    </citation>
    <scope>NUCLEOTIDE SEQUENCE [LARGE SCALE GENOMIC DNA]</scope>
    <source>
        <strain evidence="5 6">Jena</strain>
    </source>
</reference>
<keyword evidence="2" id="KW-0472">Membrane</keyword>
<dbReference type="InParanoid" id="A0A2P6N3Z6"/>
<dbReference type="InterPro" id="IPR012334">
    <property type="entry name" value="Pectin_lyas_fold"/>
</dbReference>
<dbReference type="OrthoDB" id="5950997at2759"/>
<feature type="signal peptide" evidence="3">
    <location>
        <begin position="1"/>
        <end position="19"/>
    </location>
</feature>
<comment type="caution">
    <text evidence="5">The sequence shown here is derived from an EMBL/GenBank/DDBJ whole genome shotgun (WGS) entry which is preliminary data.</text>
</comment>
<dbReference type="Pfam" id="PF23106">
    <property type="entry name" value="EGF_Teneurin"/>
    <property type="match status" value="1"/>
</dbReference>
<dbReference type="PANTHER" id="PTHR11319:SF35">
    <property type="entry name" value="OUTER MEMBRANE PROTEIN PMPC-RELATED"/>
    <property type="match status" value="1"/>
</dbReference>
<dbReference type="Proteomes" id="UP000241769">
    <property type="component" value="Unassembled WGS sequence"/>
</dbReference>
<feature type="transmembrane region" description="Helical" evidence="2">
    <location>
        <begin position="465"/>
        <end position="489"/>
    </location>
</feature>
<dbReference type="PROSITE" id="PS50026">
    <property type="entry name" value="EGF_3"/>
    <property type="match status" value="1"/>
</dbReference>
<evidence type="ECO:0000256" key="3">
    <source>
        <dbReference type="SAM" id="SignalP"/>
    </source>
</evidence>
<dbReference type="SUPFAM" id="SSF51126">
    <property type="entry name" value="Pectin lyase-like"/>
    <property type="match status" value="1"/>
</dbReference>
<dbReference type="EMBL" id="MDYQ01000210">
    <property type="protein sequence ID" value="PRP78685.1"/>
    <property type="molecule type" value="Genomic_DNA"/>
</dbReference>
<dbReference type="InterPro" id="IPR000742">
    <property type="entry name" value="EGF"/>
</dbReference>
<keyword evidence="2" id="KW-1133">Transmembrane helix</keyword>
<evidence type="ECO:0000259" key="4">
    <source>
        <dbReference type="PROSITE" id="PS50026"/>
    </source>
</evidence>
<evidence type="ECO:0000256" key="2">
    <source>
        <dbReference type="SAM" id="Phobius"/>
    </source>
</evidence>
<dbReference type="Gene3D" id="2.160.20.10">
    <property type="entry name" value="Single-stranded right-handed beta-helix, Pectin lyase-like"/>
    <property type="match status" value="1"/>
</dbReference>
<dbReference type="AlphaFoldDB" id="A0A2P6N3Z6"/>
<organism evidence="5 6">
    <name type="scientific">Planoprotostelium fungivorum</name>
    <dbReference type="NCBI Taxonomy" id="1890364"/>
    <lineage>
        <taxon>Eukaryota</taxon>
        <taxon>Amoebozoa</taxon>
        <taxon>Evosea</taxon>
        <taxon>Variosea</taxon>
        <taxon>Cavosteliida</taxon>
        <taxon>Cavosteliaceae</taxon>
        <taxon>Planoprotostelium</taxon>
    </lineage>
</organism>
<keyword evidence="6" id="KW-1185">Reference proteome</keyword>
<evidence type="ECO:0000256" key="1">
    <source>
        <dbReference type="PROSITE-ProRule" id="PRU00076"/>
    </source>
</evidence>
<keyword evidence="3" id="KW-0732">Signal</keyword>
<gene>
    <name evidence="5" type="ORF">PROFUN_13424</name>
</gene>
<dbReference type="PANTHER" id="PTHR11319">
    <property type="entry name" value="G PROTEIN-COUPLED RECEPTOR-RELATED"/>
    <property type="match status" value="1"/>
</dbReference>
<dbReference type="PROSITE" id="PS00022">
    <property type="entry name" value="EGF_1"/>
    <property type="match status" value="1"/>
</dbReference>
<keyword evidence="1" id="KW-0245">EGF-like domain</keyword>
<feature type="chain" id="PRO_5015148160" description="EGF-like domain-containing protein" evidence="3">
    <location>
        <begin position="20"/>
        <end position="518"/>
    </location>
</feature>
<sequence>MMSAGRFFLLLSLICIAASQKFYADSSLTDEGSIDCGLDRSKPCRTIGETVKTLLRVAVPGSLATISLASGRFHGGGLPSTIIISPDPDQPTLTSIKPGNDGGSFTIRGLHNTSVRFESVTFFDYDHDVLFNVEDKSRLVLDHVRITTTPRGINLTSGSHLHAEDSTFEGQVFQNESWAAHASSSSSIHLVNSVIQTYTTPSPVLLATDNSILRMKGCQILNVTNTNHTSPMVVTSLRQPSLQIQDSTISGCISSHDGGALYMKGGSGSISNSQFIRNTAGGSGGSMHIYRSNITMDNFHMEDNQSTKGGGLSLLDTEATIDNGTFVENRASESGGGIWIHTETMTVELMSCQFNGNDAPKGSQISAPQLGDRIHWTKIVIEGTPDEAIDCEGSSVCHPCITQCHLCEGACVTATNGTFCYLSKGFECGEHGRCKVDDITGILCECDDGWQGAYCEIGNEGHPQLLLAMAIIMFVILLGVTVSAMVYLVHRYRTLQHPELQPLLKTPSEPILNEVEKQ</sequence>
<feature type="domain" description="EGF-like" evidence="4">
    <location>
        <begin position="416"/>
        <end position="456"/>
    </location>
</feature>
<evidence type="ECO:0000313" key="5">
    <source>
        <dbReference type="EMBL" id="PRP78685.1"/>
    </source>
</evidence>
<protein>
    <recommendedName>
        <fullName evidence="4">EGF-like domain-containing protein</fullName>
    </recommendedName>
</protein>
<keyword evidence="1" id="KW-1015">Disulfide bond</keyword>
<evidence type="ECO:0000313" key="6">
    <source>
        <dbReference type="Proteomes" id="UP000241769"/>
    </source>
</evidence>
<keyword evidence="2" id="KW-0812">Transmembrane</keyword>
<accession>A0A2P6N3Z6</accession>
<feature type="disulfide bond" evidence="1">
    <location>
        <begin position="446"/>
        <end position="455"/>
    </location>
</feature>
<comment type="caution">
    <text evidence="1">Lacks conserved residue(s) required for the propagation of feature annotation.</text>
</comment>
<name>A0A2P6N3Z6_9EUKA</name>